<keyword evidence="3" id="KW-1185">Reference proteome</keyword>
<reference evidence="2" key="1">
    <citation type="journal article" date="2020" name="Phytopathology">
        <title>Genome Sequence Resources of Colletotrichum truncatum, C. plurivorum, C. musicola, and C. sojae: Four Species Pathogenic to Soybean (Glycine max).</title>
        <authorList>
            <person name="Rogerio F."/>
            <person name="Boufleur T.R."/>
            <person name="Ciampi-Guillardi M."/>
            <person name="Sukno S.A."/>
            <person name="Thon M.R."/>
            <person name="Massola Junior N.S."/>
            <person name="Baroncelli R."/>
        </authorList>
    </citation>
    <scope>NUCLEOTIDE SEQUENCE</scope>
    <source>
        <strain evidence="2">LFN0074</strain>
    </source>
</reference>
<organism evidence="2 3">
    <name type="scientific">Colletotrichum musicola</name>
    <dbReference type="NCBI Taxonomy" id="2175873"/>
    <lineage>
        <taxon>Eukaryota</taxon>
        <taxon>Fungi</taxon>
        <taxon>Dikarya</taxon>
        <taxon>Ascomycota</taxon>
        <taxon>Pezizomycotina</taxon>
        <taxon>Sordariomycetes</taxon>
        <taxon>Hypocreomycetidae</taxon>
        <taxon>Glomerellales</taxon>
        <taxon>Glomerellaceae</taxon>
        <taxon>Colletotrichum</taxon>
        <taxon>Colletotrichum orchidearum species complex</taxon>
    </lineage>
</organism>
<dbReference type="Pfam" id="PF06985">
    <property type="entry name" value="HET"/>
    <property type="match status" value="1"/>
</dbReference>
<accession>A0A8H6KHJ6</accession>
<dbReference type="OrthoDB" id="4851427at2759"/>
<dbReference type="InterPro" id="IPR010730">
    <property type="entry name" value="HET"/>
</dbReference>
<evidence type="ECO:0000313" key="3">
    <source>
        <dbReference type="Proteomes" id="UP000639643"/>
    </source>
</evidence>
<evidence type="ECO:0000259" key="1">
    <source>
        <dbReference type="Pfam" id="PF06985"/>
    </source>
</evidence>
<feature type="domain" description="Heterokaryon incompatibility" evidence="1">
    <location>
        <begin position="10"/>
        <end position="125"/>
    </location>
</feature>
<dbReference type="PANTHER" id="PTHR33112">
    <property type="entry name" value="DOMAIN PROTEIN, PUTATIVE-RELATED"/>
    <property type="match status" value="1"/>
</dbReference>
<sequence length="418" mass="47473">MTTSKTLEEYKKSLPMDLLPQNFLDAILVTRKLGLRYLWIDALCIVQYSLADWEAEAARMGSVYSNAAVTISALRSKDSKKGFLGRRNQCCVILSSDFAAHRPLPGFDAAVSKSPLSKRGWCLQERLLSPALLNFGAGQMYWECRTATWQEDGLPFEPLRYSFEYSFTDTRRVFGLTGPRSARDWYVLVEDFSGRALTYRKDRLPALAGIASRFRAAGIGGRYVAGHWMEGLEKSLFWMSYCDPVERPWYFKPVGRDPPIPTWSWASVGTTVNFKSDEEAGNSLLQILAATALKVTLTIRGHVATMRYVKHTRKNGMNIAMPETEKPGLRFYNETSARAVLRDFPGEGRTLGSQRYSVLLDSRHQPRMLVMRQVRTISGKREEEKIPVFHRVGSAEYLGEHLEDEVLARFKKQTIILV</sequence>
<protein>
    <submittedName>
        <fullName evidence="2">Heterokaryon incompatibility protein</fullName>
    </submittedName>
</protein>
<dbReference type="Proteomes" id="UP000639643">
    <property type="component" value="Unassembled WGS sequence"/>
</dbReference>
<name>A0A8H6KHJ6_9PEZI</name>
<evidence type="ECO:0000313" key="2">
    <source>
        <dbReference type="EMBL" id="KAF6831669.1"/>
    </source>
</evidence>
<proteinExistence type="predicted"/>
<dbReference type="PANTHER" id="PTHR33112:SF16">
    <property type="entry name" value="HETEROKARYON INCOMPATIBILITY DOMAIN-CONTAINING PROTEIN"/>
    <property type="match status" value="1"/>
</dbReference>
<dbReference type="AlphaFoldDB" id="A0A8H6KHJ6"/>
<gene>
    <name evidence="2" type="ORF">CMUS01_07252</name>
</gene>
<dbReference type="EMBL" id="WIGM01000255">
    <property type="protein sequence ID" value="KAF6831669.1"/>
    <property type="molecule type" value="Genomic_DNA"/>
</dbReference>
<comment type="caution">
    <text evidence="2">The sequence shown here is derived from an EMBL/GenBank/DDBJ whole genome shotgun (WGS) entry which is preliminary data.</text>
</comment>